<feature type="compositionally biased region" description="Low complexity" evidence="2">
    <location>
        <begin position="67"/>
        <end position="80"/>
    </location>
</feature>
<dbReference type="GO" id="GO:0032982">
    <property type="term" value="C:myosin filament"/>
    <property type="evidence" value="ECO:0007669"/>
    <property type="project" value="TreeGrafter"/>
</dbReference>
<dbReference type="AlphaFoldDB" id="A0A165DZT4"/>
<dbReference type="RefSeq" id="XP_040763713.1">
    <property type="nucleotide sequence ID" value="XM_040904515.1"/>
</dbReference>
<feature type="compositionally biased region" description="Basic and acidic residues" evidence="2">
    <location>
        <begin position="27"/>
        <end position="37"/>
    </location>
</feature>
<dbReference type="EMBL" id="KV427627">
    <property type="protein sequence ID" value="KZT05973.1"/>
    <property type="molecule type" value="Genomic_DNA"/>
</dbReference>
<dbReference type="OrthoDB" id="2289094at2759"/>
<accession>A0A165DZT4</accession>
<evidence type="ECO:0000256" key="2">
    <source>
        <dbReference type="SAM" id="MobiDB-lite"/>
    </source>
</evidence>
<dbReference type="STRING" id="1314785.A0A165DZT4"/>
<evidence type="ECO:0000313" key="4">
    <source>
        <dbReference type="Proteomes" id="UP000076871"/>
    </source>
</evidence>
<evidence type="ECO:0000256" key="1">
    <source>
        <dbReference type="SAM" id="Coils"/>
    </source>
</evidence>
<feature type="coiled-coil region" evidence="1">
    <location>
        <begin position="335"/>
        <end position="676"/>
    </location>
</feature>
<dbReference type="Proteomes" id="UP000076871">
    <property type="component" value="Unassembled WGS sequence"/>
</dbReference>
<dbReference type="GO" id="GO:0005737">
    <property type="term" value="C:cytoplasm"/>
    <property type="evidence" value="ECO:0007669"/>
    <property type="project" value="TreeGrafter"/>
</dbReference>
<feature type="coiled-coil region" evidence="1">
    <location>
        <begin position="863"/>
        <end position="897"/>
    </location>
</feature>
<proteinExistence type="predicted"/>
<dbReference type="PANTHER" id="PTHR45615:SF40">
    <property type="entry name" value="MYOSIN HEAVY CHAIN, NON-MUSCLE"/>
    <property type="match status" value="1"/>
</dbReference>
<feature type="coiled-coil region" evidence="1">
    <location>
        <begin position="939"/>
        <end position="987"/>
    </location>
</feature>
<feature type="compositionally biased region" description="Low complexity" evidence="2">
    <location>
        <begin position="277"/>
        <end position="291"/>
    </location>
</feature>
<organism evidence="3 4">
    <name type="scientific">Laetiporus sulphureus 93-53</name>
    <dbReference type="NCBI Taxonomy" id="1314785"/>
    <lineage>
        <taxon>Eukaryota</taxon>
        <taxon>Fungi</taxon>
        <taxon>Dikarya</taxon>
        <taxon>Basidiomycota</taxon>
        <taxon>Agaricomycotina</taxon>
        <taxon>Agaricomycetes</taxon>
        <taxon>Polyporales</taxon>
        <taxon>Laetiporus</taxon>
    </lineage>
</organism>
<keyword evidence="1" id="KW-0175">Coiled coil</keyword>
<dbReference type="InParanoid" id="A0A165DZT4"/>
<feature type="compositionally biased region" description="Low complexity" evidence="2">
    <location>
        <begin position="141"/>
        <end position="164"/>
    </location>
</feature>
<protein>
    <submittedName>
        <fullName evidence="3">Uncharacterized protein</fullName>
    </submittedName>
</protein>
<feature type="region of interest" description="Disordered" evidence="2">
    <location>
        <begin position="1"/>
        <end position="295"/>
    </location>
</feature>
<gene>
    <name evidence="3" type="ORF">LAESUDRAFT_654834</name>
</gene>
<dbReference type="GeneID" id="63821545"/>
<dbReference type="GO" id="GO:0016460">
    <property type="term" value="C:myosin II complex"/>
    <property type="evidence" value="ECO:0007669"/>
    <property type="project" value="TreeGrafter"/>
</dbReference>
<feature type="compositionally biased region" description="Polar residues" evidence="2">
    <location>
        <begin position="166"/>
        <end position="176"/>
    </location>
</feature>
<keyword evidence="4" id="KW-1185">Reference proteome</keyword>
<feature type="coiled-coil region" evidence="1">
    <location>
        <begin position="708"/>
        <end position="768"/>
    </location>
</feature>
<dbReference type="PANTHER" id="PTHR45615">
    <property type="entry name" value="MYOSIN HEAVY CHAIN, NON-MUSCLE"/>
    <property type="match status" value="1"/>
</dbReference>
<feature type="compositionally biased region" description="Low complexity" evidence="2">
    <location>
        <begin position="183"/>
        <end position="245"/>
    </location>
</feature>
<name>A0A165DZT4_9APHY</name>
<dbReference type="GO" id="GO:0000146">
    <property type="term" value="F:microfilament motor activity"/>
    <property type="evidence" value="ECO:0007669"/>
    <property type="project" value="TreeGrafter"/>
</dbReference>
<feature type="compositionally biased region" description="Polar residues" evidence="2">
    <location>
        <begin position="266"/>
        <end position="276"/>
    </location>
</feature>
<dbReference type="GO" id="GO:0051015">
    <property type="term" value="F:actin filament binding"/>
    <property type="evidence" value="ECO:0007669"/>
    <property type="project" value="TreeGrafter"/>
</dbReference>
<sequence>MADLEPQSPTSTATHGDVVAGIQGPETHSEEHEEHEAASVVGAPPESTPVAEGVAEGHAEDNMAQGSDAAATPADSPTSPHAENMPTETVKENTPAPQSGRHTAKPSISVKPGTKTTSAPPTPLVKKVISSGTFGSGVKHAPAPGTKTTGIAAAAATKPASATILRKSSSTSSVNPPTKPAMASSRSGATGVAGSTTTAVRRQSVVPKAPTPTSAKAPTSSSARTPTASSTASAAKSGTAGSRATPDASAAPGRPRASVSGEAKRTSTIASRSTVAPNNRPPSTTSTRSTRLAGSASISSIKEVKNDSKTVEKLHNKASLLKEATDSLISKADVVKELEAQVNELKSSLKSAQAEVETRRSAVEMLEESKAAAEQQLAILRNQVAELQSGGSEEGAALKSIRSELEAATAAHATEKELVAALQSQIQALESEVAAGRHNLDALRSSSSEQSSASAAAAEVEHIALLKAKEDLEAIKLETESLKAAHTEALADAQTRMAELEEKATRVEILEAQLAKLKAENGEKSMKVSELEVEILEMKEEQEKSEDERAQAIARIRSLEEEITKASEAMQKALEEASASEAEKLGKADEALQELAQELNSVRMEYAGLSDKCKSLDEELAKAIQTHEQAKAEIDAQVEAHTAEIRRLQDEFREKESQLIEQMKTITAELESQEAKYNAKVDAVKADHDELLKQAFERARNEAGSAHSQDLQALRAESQATIEQLRTAHEVSVESLKAEHQAALESQVKTLEKQIAQNNLELKATHDDLQKAKTAFASSSQELESVKSQLDEARQIAATIDRSDKDEMIVRLSKELSNARDDHASLQDMFTATKESLTEVSKSHALELEDAARVRAEEVIKLRAAHDEQLKDLTTEKSELQSKVSDLEGELATLKATVAAEPVISPRTNGSAHAHASNATRDELQRLHEAHNLKMLDLQAAHERSMQEMREQLEIALAKASELAQEVERKTMEIKYLEQDQEESQDQLTRYVKIFGLKSFVGAMCTLVVVYGLF</sequence>
<reference evidence="3 4" key="1">
    <citation type="journal article" date="2016" name="Mol. Biol. Evol.">
        <title>Comparative Genomics of Early-Diverging Mushroom-Forming Fungi Provides Insights into the Origins of Lignocellulose Decay Capabilities.</title>
        <authorList>
            <person name="Nagy L.G."/>
            <person name="Riley R."/>
            <person name="Tritt A."/>
            <person name="Adam C."/>
            <person name="Daum C."/>
            <person name="Floudas D."/>
            <person name="Sun H."/>
            <person name="Yadav J.S."/>
            <person name="Pangilinan J."/>
            <person name="Larsson K.H."/>
            <person name="Matsuura K."/>
            <person name="Barry K."/>
            <person name="Labutti K."/>
            <person name="Kuo R."/>
            <person name="Ohm R.A."/>
            <person name="Bhattacharya S.S."/>
            <person name="Shirouzu T."/>
            <person name="Yoshinaga Y."/>
            <person name="Martin F.M."/>
            <person name="Grigoriev I.V."/>
            <person name="Hibbett D.S."/>
        </authorList>
    </citation>
    <scope>NUCLEOTIDE SEQUENCE [LARGE SCALE GENOMIC DNA]</scope>
    <source>
        <strain evidence="3 4">93-53</strain>
    </source>
</reference>
<evidence type="ECO:0000313" key="3">
    <source>
        <dbReference type="EMBL" id="KZT05973.1"/>
    </source>
</evidence>